<gene>
    <name evidence="11" type="ORF">AMON00008_LOCUS61183</name>
    <name evidence="12" type="ORF">AMON00008_LOCUS61187</name>
</gene>
<proteinExistence type="inferred from homology"/>
<dbReference type="PANTHER" id="PTHR34803:SF2">
    <property type="entry name" value="PHOTOSYSTEM I REACTION CENTER SUBUNIT XI, CHLOROPLASTIC"/>
    <property type="match status" value="1"/>
</dbReference>
<dbReference type="EMBL" id="HBNR01085445">
    <property type="protein sequence ID" value="CAE4663189.1"/>
    <property type="molecule type" value="Transcribed_RNA"/>
</dbReference>
<keyword evidence="6 9" id="KW-1133">Transmembrane helix</keyword>
<organism evidence="12">
    <name type="scientific">Alexandrium monilatum</name>
    <dbReference type="NCBI Taxonomy" id="311494"/>
    <lineage>
        <taxon>Eukaryota</taxon>
        <taxon>Sar</taxon>
        <taxon>Alveolata</taxon>
        <taxon>Dinophyceae</taxon>
        <taxon>Gonyaulacales</taxon>
        <taxon>Pyrocystaceae</taxon>
        <taxon>Alexandrium</taxon>
    </lineage>
</organism>
<evidence type="ECO:0000256" key="5">
    <source>
        <dbReference type="ARBA" id="ARBA00022836"/>
    </source>
</evidence>
<dbReference type="Gene3D" id="1.20.1240.10">
    <property type="entry name" value="Photosystem I PsaL, reaction centre subunit XI"/>
    <property type="match status" value="1"/>
</dbReference>
<evidence type="ECO:0000313" key="11">
    <source>
        <dbReference type="EMBL" id="CAE4663189.1"/>
    </source>
</evidence>
<keyword evidence="3" id="KW-0602">Photosynthesis</keyword>
<dbReference type="InterPro" id="IPR003757">
    <property type="entry name" value="PSI_PsaL"/>
</dbReference>
<reference evidence="12" key="1">
    <citation type="submission" date="2021-01" db="EMBL/GenBank/DDBJ databases">
        <authorList>
            <person name="Corre E."/>
            <person name="Pelletier E."/>
            <person name="Niang G."/>
            <person name="Scheremetjew M."/>
            <person name="Finn R."/>
            <person name="Kale V."/>
            <person name="Holt S."/>
            <person name="Cochrane G."/>
            <person name="Meng A."/>
            <person name="Brown T."/>
            <person name="Cohen L."/>
        </authorList>
    </citation>
    <scope>NUCLEOTIDE SEQUENCE</scope>
    <source>
        <strain evidence="12">CCMP3105</strain>
    </source>
</reference>
<dbReference type="SUPFAM" id="SSF81568">
    <property type="entry name" value="Photosystem I reaction center subunit XI, PsaL"/>
    <property type="match status" value="1"/>
</dbReference>
<dbReference type="AlphaFoldDB" id="A0A6T1QAS0"/>
<evidence type="ECO:0000259" key="10">
    <source>
        <dbReference type="Pfam" id="PF02605"/>
    </source>
</evidence>
<evidence type="ECO:0000256" key="2">
    <source>
        <dbReference type="ARBA" id="ARBA00008820"/>
    </source>
</evidence>
<keyword evidence="4 9" id="KW-0812">Transmembrane</keyword>
<accession>A0A6T1QAS0</accession>
<keyword evidence="7 9" id="KW-0472">Membrane</keyword>
<dbReference type="GO" id="GO:0015979">
    <property type="term" value="P:photosynthesis"/>
    <property type="evidence" value="ECO:0007669"/>
    <property type="project" value="UniProtKB-KW"/>
</dbReference>
<dbReference type="GO" id="GO:0009538">
    <property type="term" value="C:photosystem I reaction center"/>
    <property type="evidence" value="ECO:0007669"/>
    <property type="project" value="InterPro"/>
</dbReference>
<evidence type="ECO:0000256" key="7">
    <source>
        <dbReference type="ARBA" id="ARBA00023136"/>
    </source>
</evidence>
<feature type="transmembrane region" description="Helical" evidence="9">
    <location>
        <begin position="309"/>
        <end position="332"/>
    </location>
</feature>
<keyword evidence="5" id="KW-0603">Photosystem I</keyword>
<dbReference type="PANTHER" id="PTHR34803">
    <property type="entry name" value="PHOTOSYSTEM I REACTION CENTER SUBUNIT XI, CHLOROPLASTIC"/>
    <property type="match status" value="1"/>
</dbReference>
<dbReference type="EMBL" id="HBNR01085449">
    <property type="protein sequence ID" value="CAE4663195.1"/>
    <property type="molecule type" value="Transcribed_RNA"/>
</dbReference>
<evidence type="ECO:0000256" key="8">
    <source>
        <dbReference type="ARBA" id="ARBA00032768"/>
    </source>
</evidence>
<evidence type="ECO:0000256" key="4">
    <source>
        <dbReference type="ARBA" id="ARBA00022692"/>
    </source>
</evidence>
<evidence type="ECO:0000256" key="3">
    <source>
        <dbReference type="ARBA" id="ARBA00022531"/>
    </source>
</evidence>
<comment type="similarity">
    <text evidence="2">Belongs to the PsaL family.</text>
</comment>
<evidence type="ECO:0000256" key="6">
    <source>
        <dbReference type="ARBA" id="ARBA00022989"/>
    </source>
</evidence>
<sequence>MTRDFGLATTAIAVSAVWAADRFLERSGAGSAFVAPGPQQPGRAGFHHAQVVQGVQAEGDAVSQPAATARAALGAGGLLAFGAGYGALSALVRGVSSARGRGARAPRRAEGSDIEVAEKTETKPVSYLEDIPRTIMEKRTLEKLLTTVPKEQWENPPEDSYLYTLKMYAETYGPGKATKMGWFDFWYMRINMPDADEFYSGDEMAAMEEEWRELCTGKIPLLVPGPAGLFYTGATIQWRGPEMFAGDQVQTPVTNGAFATQFVNNLAFYREGLKPWQRGIEIGMAHGYFIIGPFVSLGPLRNTPEAATVGLLAGCALIGIVSVGGLLFGATVKPRLFDKEGDAPAAGYQEMINWHALGGIGGAGFAHALITVFGS</sequence>
<evidence type="ECO:0000313" key="12">
    <source>
        <dbReference type="EMBL" id="CAE4663195.1"/>
    </source>
</evidence>
<evidence type="ECO:0000256" key="9">
    <source>
        <dbReference type="SAM" id="Phobius"/>
    </source>
</evidence>
<dbReference type="InterPro" id="IPR036592">
    <property type="entry name" value="PSI_PsaL_sf"/>
</dbReference>
<dbReference type="Pfam" id="PF02605">
    <property type="entry name" value="PsaL"/>
    <property type="match status" value="1"/>
</dbReference>
<feature type="domain" description="Photosystem I PsaL reaction centre subunit XI" evidence="10">
    <location>
        <begin position="248"/>
        <end position="372"/>
    </location>
</feature>
<protein>
    <recommendedName>
        <fullName evidence="8">PSI subunit V</fullName>
    </recommendedName>
</protein>
<evidence type="ECO:0000256" key="1">
    <source>
        <dbReference type="ARBA" id="ARBA00004141"/>
    </source>
</evidence>
<comment type="subcellular location">
    <subcellularLocation>
        <location evidence="1">Membrane</location>
        <topology evidence="1">Multi-pass membrane protein</topology>
    </subcellularLocation>
</comment>
<feature type="transmembrane region" description="Helical" evidence="9">
    <location>
        <begin position="71"/>
        <end position="92"/>
    </location>
</feature>
<dbReference type="InterPro" id="IPR022980">
    <property type="entry name" value="PSI_suXI"/>
</dbReference>
<name>A0A6T1QAS0_9DINO</name>
<feature type="transmembrane region" description="Helical" evidence="9">
    <location>
        <begin position="352"/>
        <end position="373"/>
    </location>
</feature>